<comment type="caution">
    <text evidence="6">The sequence shown here is derived from an EMBL/GenBank/DDBJ whole genome shotgun (WGS) entry which is preliminary data.</text>
</comment>
<dbReference type="PROSITE" id="PS01190">
    <property type="entry name" value="RIBOSOMAL_L36E"/>
    <property type="match status" value="1"/>
</dbReference>
<evidence type="ECO:0000256" key="4">
    <source>
        <dbReference type="RuleBase" id="RU000665"/>
    </source>
</evidence>
<protein>
    <recommendedName>
        <fullName evidence="4">60S ribosomal protein L36</fullName>
    </recommendedName>
</protein>
<dbReference type="InterPro" id="IPR000509">
    <property type="entry name" value="Ribosomal_eL36"/>
</dbReference>
<dbReference type="STRING" id="764103.G7DZN9"/>
<dbReference type="PANTHER" id="PTHR10114">
    <property type="entry name" value="60S RIBOSOMAL PROTEIN L36"/>
    <property type="match status" value="1"/>
</dbReference>
<dbReference type="AlphaFoldDB" id="G7DZN9"/>
<keyword evidence="2 4" id="KW-0689">Ribosomal protein</keyword>
<organism evidence="6 7">
    <name type="scientific">Mixia osmundae (strain CBS 9802 / IAM 14324 / JCM 22182 / KY 12970)</name>
    <dbReference type="NCBI Taxonomy" id="764103"/>
    <lineage>
        <taxon>Eukaryota</taxon>
        <taxon>Fungi</taxon>
        <taxon>Dikarya</taxon>
        <taxon>Basidiomycota</taxon>
        <taxon>Pucciniomycotina</taxon>
        <taxon>Mixiomycetes</taxon>
        <taxon>Mixiales</taxon>
        <taxon>Mixiaceae</taxon>
        <taxon>Mixia</taxon>
    </lineage>
</organism>
<dbReference type="Proteomes" id="UP000009131">
    <property type="component" value="Unassembled WGS sequence"/>
</dbReference>
<sequence>MARTAVQRSGLPVGKNAGHITTVRALPDKPSNRKGKASKRSIFVRSVVRDVAGYAPYERRVMELIRNSKDKKARKLTKRKLGTLRRAKRKVDELTGVIAEQRRGGH</sequence>
<keyword evidence="7" id="KW-1185">Reference proteome</keyword>
<feature type="region of interest" description="Disordered" evidence="5">
    <location>
        <begin position="1"/>
        <end position="37"/>
    </location>
</feature>
<dbReference type="eggNOG" id="KOG3452">
    <property type="taxonomic scope" value="Eukaryota"/>
</dbReference>
<evidence type="ECO:0000256" key="5">
    <source>
        <dbReference type="SAM" id="MobiDB-lite"/>
    </source>
</evidence>
<dbReference type="InParanoid" id="G7DZN9"/>
<evidence type="ECO:0000256" key="1">
    <source>
        <dbReference type="ARBA" id="ARBA00006509"/>
    </source>
</evidence>
<evidence type="ECO:0000313" key="7">
    <source>
        <dbReference type="Proteomes" id="UP000009131"/>
    </source>
</evidence>
<evidence type="ECO:0000256" key="3">
    <source>
        <dbReference type="ARBA" id="ARBA00023274"/>
    </source>
</evidence>
<evidence type="ECO:0000313" key="6">
    <source>
        <dbReference type="EMBL" id="GAA96049.1"/>
    </source>
</evidence>
<dbReference type="EMBL" id="BABT02000074">
    <property type="protein sequence ID" value="GAA96049.1"/>
    <property type="molecule type" value="Genomic_DNA"/>
</dbReference>
<comment type="similarity">
    <text evidence="1 4">Belongs to the eukaryotic ribosomal protein eL36 family.</text>
</comment>
<dbReference type="Gene3D" id="1.10.10.1760">
    <property type="entry name" value="60S ribosomal protein L36"/>
    <property type="match status" value="1"/>
</dbReference>
<dbReference type="OrthoDB" id="9616667at2759"/>
<dbReference type="GO" id="GO:0003735">
    <property type="term" value="F:structural constituent of ribosome"/>
    <property type="evidence" value="ECO:0007669"/>
    <property type="project" value="InterPro"/>
</dbReference>
<proteinExistence type="inferred from homology"/>
<accession>G7DZN9</accession>
<keyword evidence="3 4" id="KW-0687">Ribonucleoprotein</keyword>
<evidence type="ECO:0000256" key="2">
    <source>
        <dbReference type="ARBA" id="ARBA00022980"/>
    </source>
</evidence>
<name>G7DZN9_MIXOS</name>
<dbReference type="GO" id="GO:1990904">
    <property type="term" value="C:ribonucleoprotein complex"/>
    <property type="evidence" value="ECO:0007669"/>
    <property type="project" value="UniProtKB-KW"/>
</dbReference>
<gene>
    <name evidence="6" type="primary">Mo02710</name>
    <name evidence="6" type="ORF">E5Q_02710</name>
</gene>
<dbReference type="GO" id="GO:0005840">
    <property type="term" value="C:ribosome"/>
    <property type="evidence" value="ECO:0007669"/>
    <property type="project" value="UniProtKB-KW"/>
</dbReference>
<dbReference type="FunFam" id="1.10.10.1760:FF:000003">
    <property type="entry name" value="60S ribosomal protein L36"/>
    <property type="match status" value="1"/>
</dbReference>
<dbReference type="Pfam" id="PF01158">
    <property type="entry name" value="Ribosomal_L36e"/>
    <property type="match status" value="1"/>
</dbReference>
<reference evidence="6 7" key="2">
    <citation type="journal article" date="2012" name="Open Biol.">
        <title>Characteristics of nucleosomes and linker DNA regions on the genome of the basidiomycete Mixia osmundae revealed by mono- and dinucleosome mapping.</title>
        <authorList>
            <person name="Nishida H."/>
            <person name="Kondo S."/>
            <person name="Matsumoto T."/>
            <person name="Suzuki Y."/>
            <person name="Yoshikawa H."/>
            <person name="Taylor T.D."/>
            <person name="Sugiyama J."/>
        </authorList>
    </citation>
    <scope>NUCLEOTIDE SEQUENCE [LARGE SCALE GENOMIC DNA]</scope>
    <source>
        <strain evidence="7">CBS 9802 / IAM 14324 / JCM 22182 / KY 12970</strain>
    </source>
</reference>
<dbReference type="GO" id="GO:0006412">
    <property type="term" value="P:translation"/>
    <property type="evidence" value="ECO:0007669"/>
    <property type="project" value="InterPro"/>
</dbReference>
<dbReference type="FunCoup" id="G7DZN9">
    <property type="interactions" value="292"/>
</dbReference>
<dbReference type="HOGENOM" id="CLU_140672_0_0_1"/>
<dbReference type="InterPro" id="IPR038097">
    <property type="entry name" value="Ribosomal_eL36_sf"/>
</dbReference>
<reference evidence="6 7" key="1">
    <citation type="journal article" date="2011" name="J. Gen. Appl. Microbiol.">
        <title>Draft genome sequencing of the enigmatic basidiomycete Mixia osmundae.</title>
        <authorList>
            <person name="Nishida H."/>
            <person name="Nagatsuka Y."/>
            <person name="Sugiyama J."/>
        </authorList>
    </citation>
    <scope>NUCLEOTIDE SEQUENCE [LARGE SCALE GENOMIC DNA]</scope>
    <source>
        <strain evidence="7">CBS 9802 / IAM 14324 / JCM 22182 / KY 12970</strain>
    </source>
</reference>